<organism evidence="2 3">
    <name type="scientific">Paralvinella palmiformis</name>
    <dbReference type="NCBI Taxonomy" id="53620"/>
    <lineage>
        <taxon>Eukaryota</taxon>
        <taxon>Metazoa</taxon>
        <taxon>Spiralia</taxon>
        <taxon>Lophotrochozoa</taxon>
        <taxon>Annelida</taxon>
        <taxon>Polychaeta</taxon>
        <taxon>Sedentaria</taxon>
        <taxon>Canalipalpata</taxon>
        <taxon>Terebellida</taxon>
        <taxon>Terebelliformia</taxon>
        <taxon>Alvinellidae</taxon>
        <taxon>Paralvinella</taxon>
    </lineage>
</organism>
<reference evidence="2" key="1">
    <citation type="journal article" date="2023" name="Mol. Biol. Evol.">
        <title>Third-Generation Sequencing Reveals the Adaptive Role of the Epigenome in Three Deep-Sea Polychaetes.</title>
        <authorList>
            <person name="Perez M."/>
            <person name="Aroh O."/>
            <person name="Sun Y."/>
            <person name="Lan Y."/>
            <person name="Juniper S.K."/>
            <person name="Young C.R."/>
            <person name="Angers B."/>
            <person name="Qian P.Y."/>
        </authorList>
    </citation>
    <scope>NUCLEOTIDE SEQUENCE</scope>
    <source>
        <strain evidence="2">P08H-3</strain>
    </source>
</reference>
<evidence type="ECO:0000313" key="3">
    <source>
        <dbReference type="Proteomes" id="UP001208570"/>
    </source>
</evidence>
<evidence type="ECO:0000313" key="2">
    <source>
        <dbReference type="EMBL" id="KAK2158381.1"/>
    </source>
</evidence>
<gene>
    <name evidence="2" type="ORF">LSH36_171g01018</name>
</gene>
<evidence type="ECO:0000256" key="1">
    <source>
        <dbReference type="SAM" id="MobiDB-lite"/>
    </source>
</evidence>
<protein>
    <submittedName>
        <fullName evidence="2">Uncharacterized protein</fullName>
    </submittedName>
</protein>
<comment type="caution">
    <text evidence="2">The sequence shown here is derived from an EMBL/GenBank/DDBJ whole genome shotgun (WGS) entry which is preliminary data.</text>
</comment>
<name>A0AAD9N7Z4_9ANNE</name>
<sequence>MTIDTVTDEPKGQSKSTSGRKRQYSGDICAIHGPRQDQGAVDMSTKPSKQPRPQVANKGWGELFKDRKTFVEMHIC</sequence>
<keyword evidence="3" id="KW-1185">Reference proteome</keyword>
<proteinExistence type="predicted"/>
<dbReference type="Proteomes" id="UP001208570">
    <property type="component" value="Unassembled WGS sequence"/>
</dbReference>
<accession>A0AAD9N7Z4</accession>
<feature type="region of interest" description="Disordered" evidence="1">
    <location>
        <begin position="1"/>
        <end position="56"/>
    </location>
</feature>
<dbReference type="AlphaFoldDB" id="A0AAD9N7Z4"/>
<dbReference type="EMBL" id="JAODUP010000171">
    <property type="protein sequence ID" value="KAK2158381.1"/>
    <property type="molecule type" value="Genomic_DNA"/>
</dbReference>